<proteinExistence type="predicted"/>
<dbReference type="InterPro" id="IPR043129">
    <property type="entry name" value="ATPase_NBD"/>
</dbReference>
<reference evidence="2" key="1">
    <citation type="submission" date="2019-11" db="EMBL/GenBank/DDBJ databases">
        <title>Genomic insights into an expanded diversity of filamentous marine cyanobacteria reveals the extraordinary biosynthetic potential of Moorea and Okeania.</title>
        <authorList>
            <person name="Ferreira Leao T."/>
            <person name="Wang M."/>
            <person name="Moss N."/>
            <person name="Da Silva R."/>
            <person name="Sanders J."/>
            <person name="Nurk S."/>
            <person name="Gurevich A."/>
            <person name="Humphrey G."/>
            <person name="Reher R."/>
            <person name="Zhu Q."/>
            <person name="Belda-Ferre P."/>
            <person name="Glukhov E."/>
            <person name="Rex R."/>
            <person name="Dorrestein P.C."/>
            <person name="Knight R."/>
            <person name="Pevzner P."/>
            <person name="Gerwick W.H."/>
            <person name="Gerwick L."/>
        </authorList>
    </citation>
    <scope>NUCLEOTIDE SEQUENCE</scope>
    <source>
        <strain evidence="2">SIO1C4</strain>
    </source>
</reference>
<dbReference type="InterPro" id="IPR040607">
    <property type="entry name" value="ALP_N"/>
</dbReference>
<dbReference type="Gene3D" id="3.30.420.40">
    <property type="match status" value="2"/>
</dbReference>
<feature type="domain" description="Actin-like protein N-terminal" evidence="1">
    <location>
        <begin position="22"/>
        <end position="181"/>
    </location>
</feature>
<gene>
    <name evidence="2" type="ORF">F6J89_29080</name>
</gene>
<evidence type="ECO:0000313" key="2">
    <source>
        <dbReference type="EMBL" id="NER31562.1"/>
    </source>
</evidence>
<sequence length="356" mass="38862">MLTATSTIEAGKGQNNPLMPMGFDCGAGLTKLCLQLNQKQILLRQPSKVLELKSPLLAELTSPEGGHFYYHSGDRGDLIKRQFLTGELVSWKAPITHIKLSDDPALKAEYALHMVLGALATLPHRCEWNLFLVISTHSRKLFNDRLKQLLTGNHIVSFGGQDKPQSKVTISLGTIAPEGAGSYSYTKRLNLLNSSAQVIAFDFGTSTVIPQVFDPGGKLIYHQPLEIGGCIDLLEAIASDLEVLQYLGTGKAGNVELIRQGIEGGDFNYGESKFNFRPIYARLVKTWLADRLRLAFKTTQQWRHAAGELVAWGGGTQMPGIARMLATQKVTTVPSGCWANAMGLQTIASALLARRS</sequence>
<dbReference type="CDD" id="cd10227">
    <property type="entry name" value="ASKHA_NBD_ParM-like"/>
    <property type="match status" value="1"/>
</dbReference>
<comment type="caution">
    <text evidence="2">The sequence shown here is derived from an EMBL/GenBank/DDBJ whole genome shotgun (WGS) entry which is preliminary data.</text>
</comment>
<dbReference type="Pfam" id="PF17989">
    <property type="entry name" value="ALP_N"/>
    <property type="match status" value="1"/>
</dbReference>
<dbReference type="EMBL" id="JAAHFQ010000860">
    <property type="protein sequence ID" value="NER31562.1"/>
    <property type="molecule type" value="Genomic_DNA"/>
</dbReference>
<accession>A0A6B3NMF3</accession>
<dbReference type="SUPFAM" id="SSF53067">
    <property type="entry name" value="Actin-like ATPase domain"/>
    <property type="match status" value="1"/>
</dbReference>
<evidence type="ECO:0000259" key="1">
    <source>
        <dbReference type="Pfam" id="PF17989"/>
    </source>
</evidence>
<name>A0A6B3NMF3_9CYAN</name>
<protein>
    <recommendedName>
        <fullName evidence="1">Actin-like protein N-terminal domain-containing protein</fullName>
    </recommendedName>
</protein>
<dbReference type="AlphaFoldDB" id="A0A6B3NMF3"/>
<organism evidence="2">
    <name type="scientific">Symploca sp. SIO1C4</name>
    <dbReference type="NCBI Taxonomy" id="2607765"/>
    <lineage>
        <taxon>Bacteria</taxon>
        <taxon>Bacillati</taxon>
        <taxon>Cyanobacteriota</taxon>
        <taxon>Cyanophyceae</taxon>
        <taxon>Coleofasciculales</taxon>
        <taxon>Coleofasciculaceae</taxon>
        <taxon>Symploca</taxon>
    </lineage>
</organism>